<gene>
    <name evidence="3" type="ORF">HPB51_018690</name>
</gene>
<comment type="caution">
    <text evidence="3">The sequence shown here is derived from an EMBL/GenBank/DDBJ whole genome shotgun (WGS) entry which is preliminary data.</text>
</comment>
<dbReference type="Proteomes" id="UP000821866">
    <property type="component" value="Chromosome 7"/>
</dbReference>
<keyword evidence="2" id="KW-0812">Transmembrane</keyword>
<feature type="transmembrane region" description="Helical" evidence="2">
    <location>
        <begin position="65"/>
        <end position="83"/>
    </location>
</feature>
<evidence type="ECO:0000256" key="1">
    <source>
        <dbReference type="SAM" id="MobiDB-lite"/>
    </source>
</evidence>
<reference evidence="3" key="2">
    <citation type="submission" date="2021-09" db="EMBL/GenBank/DDBJ databases">
        <authorList>
            <person name="Jia N."/>
            <person name="Wang J."/>
            <person name="Shi W."/>
            <person name="Du L."/>
            <person name="Sun Y."/>
            <person name="Zhan W."/>
            <person name="Jiang J."/>
            <person name="Wang Q."/>
            <person name="Zhang B."/>
            <person name="Ji P."/>
            <person name="Sakyi L.B."/>
            <person name="Cui X."/>
            <person name="Yuan T."/>
            <person name="Jiang B."/>
            <person name="Yang W."/>
            <person name="Lam T.T.-Y."/>
            <person name="Chang Q."/>
            <person name="Ding S."/>
            <person name="Wang X."/>
            <person name="Zhu J."/>
            <person name="Ruan X."/>
            <person name="Zhao L."/>
            <person name="Wei J."/>
            <person name="Que T."/>
            <person name="Du C."/>
            <person name="Cheng J."/>
            <person name="Dai P."/>
            <person name="Han X."/>
            <person name="Huang E."/>
            <person name="Gao Y."/>
            <person name="Liu J."/>
            <person name="Shao H."/>
            <person name="Ye R."/>
            <person name="Li L."/>
            <person name="Wei W."/>
            <person name="Wang X."/>
            <person name="Wang C."/>
            <person name="Huo Q."/>
            <person name="Li W."/>
            <person name="Guo W."/>
            <person name="Chen H."/>
            <person name="Chen S."/>
            <person name="Zhou L."/>
            <person name="Zhou L."/>
            <person name="Ni X."/>
            <person name="Tian J."/>
            <person name="Zhou Y."/>
            <person name="Sheng Y."/>
            <person name="Liu T."/>
            <person name="Pan Y."/>
            <person name="Xia L."/>
            <person name="Li J."/>
            <person name="Zhao F."/>
            <person name="Cao W."/>
        </authorList>
    </citation>
    <scope>NUCLEOTIDE SEQUENCE</scope>
    <source>
        <strain evidence="3">Rmic-2018</strain>
        <tissue evidence="3">Larvae</tissue>
    </source>
</reference>
<keyword evidence="4" id="KW-1185">Reference proteome</keyword>
<accession>A0A9J6DJ38</accession>
<reference evidence="3" key="1">
    <citation type="journal article" date="2020" name="Cell">
        <title>Large-Scale Comparative Analyses of Tick Genomes Elucidate Their Genetic Diversity and Vector Capacities.</title>
        <authorList>
            <consortium name="Tick Genome and Microbiome Consortium (TIGMIC)"/>
            <person name="Jia N."/>
            <person name="Wang J."/>
            <person name="Shi W."/>
            <person name="Du L."/>
            <person name="Sun Y."/>
            <person name="Zhan W."/>
            <person name="Jiang J.F."/>
            <person name="Wang Q."/>
            <person name="Zhang B."/>
            <person name="Ji P."/>
            <person name="Bell-Sakyi L."/>
            <person name="Cui X.M."/>
            <person name="Yuan T.T."/>
            <person name="Jiang B.G."/>
            <person name="Yang W.F."/>
            <person name="Lam T.T."/>
            <person name="Chang Q.C."/>
            <person name="Ding S.J."/>
            <person name="Wang X.J."/>
            <person name="Zhu J.G."/>
            <person name="Ruan X.D."/>
            <person name="Zhao L."/>
            <person name="Wei J.T."/>
            <person name="Ye R.Z."/>
            <person name="Que T.C."/>
            <person name="Du C.H."/>
            <person name="Zhou Y.H."/>
            <person name="Cheng J.X."/>
            <person name="Dai P.F."/>
            <person name="Guo W.B."/>
            <person name="Han X.H."/>
            <person name="Huang E.J."/>
            <person name="Li L.F."/>
            <person name="Wei W."/>
            <person name="Gao Y.C."/>
            <person name="Liu J.Z."/>
            <person name="Shao H.Z."/>
            <person name="Wang X."/>
            <person name="Wang C.C."/>
            <person name="Yang T.C."/>
            <person name="Huo Q.B."/>
            <person name="Li W."/>
            <person name="Chen H.Y."/>
            <person name="Chen S.E."/>
            <person name="Zhou L.G."/>
            <person name="Ni X.B."/>
            <person name="Tian J.H."/>
            <person name="Sheng Y."/>
            <person name="Liu T."/>
            <person name="Pan Y.S."/>
            <person name="Xia L.Y."/>
            <person name="Li J."/>
            <person name="Zhao F."/>
            <person name="Cao W.C."/>
        </authorList>
    </citation>
    <scope>NUCLEOTIDE SEQUENCE</scope>
    <source>
        <strain evidence="3">Rmic-2018</strain>
    </source>
</reference>
<proteinExistence type="predicted"/>
<dbReference type="AlphaFoldDB" id="A0A9J6DJ38"/>
<organism evidence="3 4">
    <name type="scientific">Rhipicephalus microplus</name>
    <name type="common">Cattle tick</name>
    <name type="synonym">Boophilus microplus</name>
    <dbReference type="NCBI Taxonomy" id="6941"/>
    <lineage>
        <taxon>Eukaryota</taxon>
        <taxon>Metazoa</taxon>
        <taxon>Ecdysozoa</taxon>
        <taxon>Arthropoda</taxon>
        <taxon>Chelicerata</taxon>
        <taxon>Arachnida</taxon>
        <taxon>Acari</taxon>
        <taxon>Parasitiformes</taxon>
        <taxon>Ixodida</taxon>
        <taxon>Ixodoidea</taxon>
        <taxon>Ixodidae</taxon>
        <taxon>Rhipicephalinae</taxon>
        <taxon>Rhipicephalus</taxon>
        <taxon>Boophilus</taxon>
    </lineage>
</organism>
<feature type="region of interest" description="Disordered" evidence="1">
    <location>
        <begin position="397"/>
        <end position="417"/>
    </location>
</feature>
<name>A0A9J6DJ38_RHIMP</name>
<sequence length="495" mass="55000">MMPVCLITSQVWDVDHALRLRHIRLRRATELQPTSVEGGHQVHAGETEGGDLRAVITWRGLKTTLLSSTLLIVAFIVLGILGYQRLHKHQDDKSQQAREIPHAIESSTPSAGDWFSARLKCTSAENDDRATSKVFTWMRTVATNLHAAKHRLRSPWWHRRRVPSYAEHDSQCTTDRTSRLMHYSTWSNNRDHASRILLAMPSATARSVSSGRRALIVACPVFAIKQSKKNANRFSERTTLQTRITEPAIFTKSELQAGTPKKFNSARVAAPDAKRLRRALSNYHDPLSGISKGNTEHVSCRCPCHGCSNVQFGASFINSSSTAISWGTESCAKSLTNERSKRGSPDLLSIRSQLTWPCKHAQPVVPDRRVRTCETPHRFRHGHPRREVVTALQAKVDSPVTRGLSRGSSPSGRAYPRARVAQRAAQVARFNRCVQTMDSALNVAALDAESNGSDDWYSSFSFSRSDCSNLPLSVTTLRIGRTGMSRESDGSSARS</sequence>
<evidence type="ECO:0000256" key="2">
    <source>
        <dbReference type="SAM" id="Phobius"/>
    </source>
</evidence>
<dbReference type="EMBL" id="JABSTU010000009">
    <property type="protein sequence ID" value="KAH8021841.1"/>
    <property type="molecule type" value="Genomic_DNA"/>
</dbReference>
<evidence type="ECO:0000313" key="4">
    <source>
        <dbReference type="Proteomes" id="UP000821866"/>
    </source>
</evidence>
<protein>
    <submittedName>
        <fullName evidence="3">Uncharacterized protein</fullName>
    </submittedName>
</protein>
<keyword evidence="2" id="KW-1133">Transmembrane helix</keyword>
<evidence type="ECO:0000313" key="3">
    <source>
        <dbReference type="EMBL" id="KAH8021841.1"/>
    </source>
</evidence>
<keyword evidence="2" id="KW-0472">Membrane</keyword>
<feature type="compositionally biased region" description="Low complexity" evidence="1">
    <location>
        <begin position="402"/>
        <end position="417"/>
    </location>
</feature>